<dbReference type="AlphaFoldDB" id="A0AA45R1X7"/>
<evidence type="ECO:0000256" key="4">
    <source>
        <dbReference type="ARBA" id="ARBA00022989"/>
    </source>
</evidence>
<evidence type="ECO:0000313" key="8">
    <source>
        <dbReference type="EMBL" id="QUF02177.1"/>
    </source>
</evidence>
<evidence type="ECO:0000256" key="6">
    <source>
        <dbReference type="SAM" id="Phobius"/>
    </source>
</evidence>
<evidence type="ECO:0000256" key="2">
    <source>
        <dbReference type="ARBA" id="ARBA00022475"/>
    </source>
</evidence>
<dbReference type="InterPro" id="IPR038766">
    <property type="entry name" value="Membrane_comp_ABC_pdt"/>
</dbReference>
<feature type="transmembrane region" description="Helical" evidence="6">
    <location>
        <begin position="663"/>
        <end position="684"/>
    </location>
</feature>
<dbReference type="EMBL" id="CP073249">
    <property type="protein sequence ID" value="QUF02177.1"/>
    <property type="molecule type" value="Genomic_DNA"/>
</dbReference>
<feature type="transmembrane region" description="Helical" evidence="6">
    <location>
        <begin position="753"/>
        <end position="774"/>
    </location>
</feature>
<feature type="transmembrane region" description="Helical" evidence="6">
    <location>
        <begin position="287"/>
        <end position="308"/>
    </location>
</feature>
<feature type="domain" description="ABC3 transporter permease C-terminal" evidence="7">
    <location>
        <begin position="199"/>
        <end position="310"/>
    </location>
</feature>
<feature type="transmembrane region" description="Helical" evidence="6">
    <location>
        <begin position="27"/>
        <end position="50"/>
    </location>
</feature>
<evidence type="ECO:0000256" key="5">
    <source>
        <dbReference type="ARBA" id="ARBA00023136"/>
    </source>
</evidence>
<dbReference type="Pfam" id="PF02687">
    <property type="entry name" value="FtsX"/>
    <property type="match status" value="2"/>
</dbReference>
<evidence type="ECO:0000313" key="9">
    <source>
        <dbReference type="Proteomes" id="UP000677152"/>
    </source>
</evidence>
<sequence>MKRVFADLLLGVRLAAGGGRGAWVRLVLTGMGIGLGVLVLLVGATVPSIMENRGERQAARSSVGAEAGTPPERVLHSEVWSTQYRGSDITAKYLRAGGPQAPVPPGIPEVPADGEMYVSPVLADMLADPDNGMLRELLPQKVVGTIADEGLNAPRDLVYFAGDASVEATEANSIGRFGAERTAQELPPFLLVLVLTGCVVLLFPVLVFVGVSTRLAGAQRDRRLAALRLVGAGAGRVRLIASGEALVGALVGLVVGVGLFLVGRRFVEGVELLGVSVFAEELSPSPVPAVLLTALIPVLAVVTSLLAMRRTVVEPLGVVRQTKPVRRRLWWRIVPVLLGIGVLISQAGGFAGERIMGGYREELLVGGIALLLLGIPSLLPWALERSVQHAHRGAPSWQLAMRRLQLDSGTAARVVGGVAVVLAGAIALQTVLTSVQSKIPDGGGPVLNTELMQVSLRGDEEGQAEEQARAVELLKGVEGVQEVFTPVFVDLKVKGAPPQDGPHQVGIAPCALLLASGAPECVDGQAYEFQRDSDVSYWKVEPGTELGVLGPWTPETAGMPSAGGEYVDEREPLSTWRAPEVKRLVVPEGSGLHSTYLTPGAARDLAVPPGVRGSISVALERDADAANHVRVALAPMAWRVYTYYFGDADLSLEAKQYQQIKGALFAGALIVLMLAAASLLVVALEQIKERRRPLAVLAASGVPRGALARSLLWQNAVPLVLAVLVAIATGAGLGALLLGVIDRPVELDWSGIAQFSGAALVLGLLVTALTLPSLRKATGALGLRTE</sequence>
<dbReference type="PANTHER" id="PTHR30287">
    <property type="entry name" value="MEMBRANE COMPONENT OF PREDICTED ABC SUPERFAMILY METABOLITE UPTAKE TRANSPORTER"/>
    <property type="match status" value="1"/>
</dbReference>
<feature type="transmembrane region" description="Helical" evidence="6">
    <location>
        <begin position="411"/>
        <end position="432"/>
    </location>
</feature>
<proteinExistence type="predicted"/>
<accession>A0AA45R1X7</accession>
<feature type="transmembrane region" description="Helical" evidence="6">
    <location>
        <begin position="246"/>
        <end position="267"/>
    </location>
</feature>
<feature type="transmembrane region" description="Helical" evidence="6">
    <location>
        <begin position="189"/>
        <end position="211"/>
    </location>
</feature>
<evidence type="ECO:0000256" key="1">
    <source>
        <dbReference type="ARBA" id="ARBA00004651"/>
    </source>
</evidence>
<dbReference type="Proteomes" id="UP000677152">
    <property type="component" value="Chromosome"/>
</dbReference>
<organism evidence="8 9">
    <name type="scientific">Actinosynnema pretiosum subsp. pretiosum</name>
    <dbReference type="NCBI Taxonomy" id="103721"/>
    <lineage>
        <taxon>Bacteria</taxon>
        <taxon>Bacillati</taxon>
        <taxon>Actinomycetota</taxon>
        <taxon>Actinomycetes</taxon>
        <taxon>Pseudonocardiales</taxon>
        <taxon>Pseudonocardiaceae</taxon>
        <taxon>Actinosynnema</taxon>
    </lineage>
</organism>
<keyword evidence="5 6" id="KW-0472">Membrane</keyword>
<evidence type="ECO:0000256" key="3">
    <source>
        <dbReference type="ARBA" id="ARBA00022692"/>
    </source>
</evidence>
<keyword evidence="2" id="KW-1003">Cell membrane</keyword>
<gene>
    <name evidence="8" type="ORF">KCV87_22070</name>
</gene>
<feature type="domain" description="ABC3 transporter permease C-terminal" evidence="7">
    <location>
        <begin position="668"/>
        <end position="776"/>
    </location>
</feature>
<feature type="transmembrane region" description="Helical" evidence="6">
    <location>
        <begin position="719"/>
        <end position="741"/>
    </location>
</feature>
<evidence type="ECO:0000259" key="7">
    <source>
        <dbReference type="Pfam" id="PF02687"/>
    </source>
</evidence>
<name>A0AA45R1X7_9PSEU</name>
<protein>
    <submittedName>
        <fullName evidence="8">FtsX-like permease family protein</fullName>
    </submittedName>
</protein>
<feature type="transmembrane region" description="Helical" evidence="6">
    <location>
        <begin position="329"/>
        <end position="351"/>
    </location>
</feature>
<dbReference type="PANTHER" id="PTHR30287:SF1">
    <property type="entry name" value="INNER MEMBRANE PROTEIN"/>
    <property type="match status" value="1"/>
</dbReference>
<dbReference type="GO" id="GO:0005886">
    <property type="term" value="C:plasma membrane"/>
    <property type="evidence" value="ECO:0007669"/>
    <property type="project" value="UniProtKB-SubCell"/>
</dbReference>
<comment type="subcellular location">
    <subcellularLocation>
        <location evidence="1">Cell membrane</location>
        <topology evidence="1">Multi-pass membrane protein</topology>
    </subcellularLocation>
</comment>
<reference evidence="8" key="1">
    <citation type="submission" date="2021-04" db="EMBL/GenBank/DDBJ databases">
        <title>Genomic sequence of Actinosynnema pretiosum subsp. pretiosum ATCC 31280 (C-14919).</title>
        <authorList>
            <person name="Bai L."/>
            <person name="Wang X."/>
            <person name="Xiao Y."/>
        </authorList>
    </citation>
    <scope>NUCLEOTIDE SEQUENCE</scope>
    <source>
        <strain evidence="8">ATCC 31280</strain>
    </source>
</reference>
<keyword evidence="4 6" id="KW-1133">Transmembrane helix</keyword>
<dbReference type="InterPro" id="IPR003838">
    <property type="entry name" value="ABC3_permease_C"/>
</dbReference>
<keyword evidence="3 6" id="KW-0812">Transmembrane</keyword>
<feature type="transmembrane region" description="Helical" evidence="6">
    <location>
        <begin position="363"/>
        <end position="383"/>
    </location>
</feature>